<dbReference type="InterPro" id="IPR039420">
    <property type="entry name" value="WalR-like"/>
</dbReference>
<dbReference type="InterPro" id="IPR011006">
    <property type="entry name" value="CheY-like_superfamily"/>
</dbReference>
<evidence type="ECO:0000256" key="4">
    <source>
        <dbReference type="PROSITE-ProRule" id="PRU00169"/>
    </source>
</evidence>
<dbReference type="InterPro" id="IPR001867">
    <property type="entry name" value="OmpR/PhoB-type_DNA-bd"/>
</dbReference>
<evidence type="ECO:0000259" key="7">
    <source>
        <dbReference type="PROSITE" id="PS51755"/>
    </source>
</evidence>
<feature type="domain" description="Response regulatory" evidence="6">
    <location>
        <begin position="8"/>
        <end position="122"/>
    </location>
</feature>
<accession>B1ZX84</accession>
<dbReference type="Gene3D" id="1.10.10.10">
    <property type="entry name" value="Winged helix-like DNA-binding domain superfamily/Winged helix DNA-binding domain"/>
    <property type="match status" value="1"/>
</dbReference>
<dbReference type="GO" id="GO:0005829">
    <property type="term" value="C:cytosol"/>
    <property type="evidence" value="ECO:0007669"/>
    <property type="project" value="TreeGrafter"/>
</dbReference>
<dbReference type="InterPro" id="IPR001789">
    <property type="entry name" value="Sig_transdc_resp-reg_receiver"/>
</dbReference>
<gene>
    <name evidence="8" type="ordered locus">Oter_2855</name>
</gene>
<dbReference type="OrthoDB" id="9778145at2"/>
<protein>
    <submittedName>
        <fullName evidence="8">Two component transcriptional regulator, winged helix family</fullName>
    </submittedName>
</protein>
<dbReference type="GO" id="GO:0000156">
    <property type="term" value="F:phosphorelay response regulator activity"/>
    <property type="evidence" value="ECO:0007669"/>
    <property type="project" value="TreeGrafter"/>
</dbReference>
<name>B1ZX84_OPITP</name>
<dbReference type="GO" id="GO:0006355">
    <property type="term" value="P:regulation of DNA-templated transcription"/>
    <property type="evidence" value="ECO:0007669"/>
    <property type="project" value="InterPro"/>
</dbReference>
<dbReference type="PANTHER" id="PTHR48111:SF40">
    <property type="entry name" value="PHOSPHATE REGULON TRANSCRIPTIONAL REGULATORY PROTEIN PHOB"/>
    <property type="match status" value="1"/>
</dbReference>
<dbReference type="KEGG" id="ote:Oter_2855"/>
<evidence type="ECO:0000256" key="1">
    <source>
        <dbReference type="ARBA" id="ARBA00022553"/>
    </source>
</evidence>
<evidence type="ECO:0000259" key="6">
    <source>
        <dbReference type="PROSITE" id="PS50110"/>
    </source>
</evidence>
<dbReference type="GO" id="GO:0032993">
    <property type="term" value="C:protein-DNA complex"/>
    <property type="evidence" value="ECO:0007669"/>
    <property type="project" value="TreeGrafter"/>
</dbReference>
<dbReference type="SMART" id="SM00862">
    <property type="entry name" value="Trans_reg_C"/>
    <property type="match status" value="1"/>
</dbReference>
<evidence type="ECO:0000256" key="3">
    <source>
        <dbReference type="ARBA" id="ARBA00023125"/>
    </source>
</evidence>
<dbReference type="RefSeq" id="WP_012375671.1">
    <property type="nucleotide sequence ID" value="NC_010571.1"/>
</dbReference>
<dbReference type="Pfam" id="PF00072">
    <property type="entry name" value="Response_reg"/>
    <property type="match status" value="1"/>
</dbReference>
<dbReference type="AlphaFoldDB" id="B1ZX84"/>
<dbReference type="EMBL" id="CP001032">
    <property type="protein sequence ID" value="ACB76136.1"/>
    <property type="molecule type" value="Genomic_DNA"/>
</dbReference>
<dbReference type="SMART" id="SM00448">
    <property type="entry name" value="REC"/>
    <property type="match status" value="1"/>
</dbReference>
<dbReference type="eggNOG" id="COG0745">
    <property type="taxonomic scope" value="Bacteria"/>
</dbReference>
<dbReference type="InterPro" id="IPR016032">
    <property type="entry name" value="Sig_transdc_resp-reg_C-effctor"/>
</dbReference>
<dbReference type="STRING" id="452637.Oter_2855"/>
<keyword evidence="2" id="KW-0902">Two-component regulatory system</keyword>
<proteinExistence type="predicted"/>
<dbReference type="GO" id="GO:0000976">
    <property type="term" value="F:transcription cis-regulatory region binding"/>
    <property type="evidence" value="ECO:0007669"/>
    <property type="project" value="TreeGrafter"/>
</dbReference>
<dbReference type="Gene3D" id="3.40.50.2300">
    <property type="match status" value="1"/>
</dbReference>
<dbReference type="Pfam" id="PF00486">
    <property type="entry name" value="Trans_reg_C"/>
    <property type="match status" value="1"/>
</dbReference>
<reference evidence="8 9" key="1">
    <citation type="journal article" date="2011" name="J. Bacteriol.">
        <title>Genome sequence of the verrucomicrobium Opitutus terrae PB90-1, an abundant inhabitant of rice paddy soil ecosystems.</title>
        <authorList>
            <person name="van Passel M.W."/>
            <person name="Kant R."/>
            <person name="Palva A."/>
            <person name="Copeland A."/>
            <person name="Lucas S."/>
            <person name="Lapidus A."/>
            <person name="Glavina del Rio T."/>
            <person name="Pitluck S."/>
            <person name="Goltsman E."/>
            <person name="Clum A."/>
            <person name="Sun H."/>
            <person name="Schmutz J."/>
            <person name="Larimer F.W."/>
            <person name="Land M.L."/>
            <person name="Hauser L."/>
            <person name="Kyrpides N."/>
            <person name="Mikhailova N."/>
            <person name="Richardson P.P."/>
            <person name="Janssen P.H."/>
            <person name="de Vos W.M."/>
            <person name="Smidt H."/>
        </authorList>
    </citation>
    <scope>NUCLEOTIDE SEQUENCE [LARGE SCALE GENOMIC DNA]</scope>
    <source>
        <strain evidence="9">DSM 11246 / JCM 15787 / PB90-1</strain>
    </source>
</reference>
<dbReference type="Gene3D" id="6.10.250.690">
    <property type="match status" value="1"/>
</dbReference>
<dbReference type="SUPFAM" id="SSF46894">
    <property type="entry name" value="C-terminal effector domain of the bipartite response regulators"/>
    <property type="match status" value="1"/>
</dbReference>
<dbReference type="Proteomes" id="UP000007013">
    <property type="component" value="Chromosome"/>
</dbReference>
<dbReference type="SUPFAM" id="SSF52172">
    <property type="entry name" value="CheY-like"/>
    <property type="match status" value="1"/>
</dbReference>
<dbReference type="InterPro" id="IPR036388">
    <property type="entry name" value="WH-like_DNA-bd_sf"/>
</dbReference>
<keyword evidence="1 4" id="KW-0597">Phosphoprotein</keyword>
<feature type="domain" description="OmpR/PhoB-type" evidence="7">
    <location>
        <begin position="141"/>
        <end position="241"/>
    </location>
</feature>
<sequence>MRAEPKPLVVVVEDEVELANLIATHLESAGMQTQICNRAAHAMRFLKNNFANLLLLDISLPDGSGFTLLEELKGADINVPVIFLTGEGTETTKVRGLEMGGDDYITKPFSYAELVARIRAVLRRAESKTDLNLTKNVRVGDEPFDFCGAKIVPDRLEIIFPDGTVEKLGRKELGILAYLNANQGAVITRKALIHAVWGIHADVRSRSLDQYIVKVRELFKEHGLDLSTFRTVHGIGYIFDPAGVSKEGR</sequence>
<evidence type="ECO:0000256" key="2">
    <source>
        <dbReference type="ARBA" id="ARBA00023012"/>
    </source>
</evidence>
<evidence type="ECO:0000256" key="5">
    <source>
        <dbReference type="PROSITE-ProRule" id="PRU01091"/>
    </source>
</evidence>
<dbReference type="PANTHER" id="PTHR48111">
    <property type="entry name" value="REGULATOR OF RPOS"/>
    <property type="match status" value="1"/>
</dbReference>
<keyword evidence="9" id="KW-1185">Reference proteome</keyword>
<evidence type="ECO:0000313" key="9">
    <source>
        <dbReference type="Proteomes" id="UP000007013"/>
    </source>
</evidence>
<dbReference type="PROSITE" id="PS51755">
    <property type="entry name" value="OMPR_PHOB"/>
    <property type="match status" value="1"/>
</dbReference>
<dbReference type="HOGENOM" id="CLU_000445_30_1_0"/>
<feature type="modified residue" description="4-aspartylphosphate" evidence="4">
    <location>
        <position position="57"/>
    </location>
</feature>
<evidence type="ECO:0000313" key="8">
    <source>
        <dbReference type="EMBL" id="ACB76136.1"/>
    </source>
</evidence>
<feature type="DNA-binding region" description="OmpR/PhoB-type" evidence="5">
    <location>
        <begin position="141"/>
        <end position="241"/>
    </location>
</feature>
<dbReference type="PROSITE" id="PS50110">
    <property type="entry name" value="RESPONSE_REGULATORY"/>
    <property type="match status" value="1"/>
</dbReference>
<dbReference type="CDD" id="cd00383">
    <property type="entry name" value="trans_reg_C"/>
    <property type="match status" value="1"/>
</dbReference>
<organism evidence="8 9">
    <name type="scientific">Opitutus terrae (strain DSM 11246 / JCM 15787 / PB90-1)</name>
    <dbReference type="NCBI Taxonomy" id="452637"/>
    <lineage>
        <taxon>Bacteria</taxon>
        <taxon>Pseudomonadati</taxon>
        <taxon>Verrucomicrobiota</taxon>
        <taxon>Opitutia</taxon>
        <taxon>Opitutales</taxon>
        <taxon>Opitutaceae</taxon>
        <taxon>Opitutus</taxon>
    </lineage>
</organism>
<keyword evidence="3 5" id="KW-0238">DNA-binding</keyword>